<dbReference type="PANTHER" id="PTHR34835:SF90">
    <property type="entry name" value="AMINOTRANSFERASE-LIKE PLANT MOBILE DOMAIN-CONTAINING PROTEIN"/>
    <property type="match status" value="1"/>
</dbReference>
<gene>
    <name evidence="1" type="ORF">LSAT_V11C700355900</name>
</gene>
<proteinExistence type="predicted"/>
<evidence type="ECO:0000313" key="2">
    <source>
        <dbReference type="Proteomes" id="UP000235145"/>
    </source>
</evidence>
<name>A0A9R1V1V4_LACSA</name>
<organism evidence="1 2">
    <name type="scientific">Lactuca sativa</name>
    <name type="common">Garden lettuce</name>
    <dbReference type="NCBI Taxonomy" id="4236"/>
    <lineage>
        <taxon>Eukaryota</taxon>
        <taxon>Viridiplantae</taxon>
        <taxon>Streptophyta</taxon>
        <taxon>Embryophyta</taxon>
        <taxon>Tracheophyta</taxon>
        <taxon>Spermatophyta</taxon>
        <taxon>Magnoliopsida</taxon>
        <taxon>eudicotyledons</taxon>
        <taxon>Gunneridae</taxon>
        <taxon>Pentapetalae</taxon>
        <taxon>asterids</taxon>
        <taxon>campanulids</taxon>
        <taxon>Asterales</taxon>
        <taxon>Asteraceae</taxon>
        <taxon>Cichorioideae</taxon>
        <taxon>Cichorieae</taxon>
        <taxon>Lactucinae</taxon>
        <taxon>Lactuca</taxon>
    </lineage>
</organism>
<comment type="caution">
    <text evidence="1">The sequence shown here is derived from an EMBL/GenBank/DDBJ whole genome shotgun (WGS) entry which is preliminary data.</text>
</comment>
<dbReference type="PANTHER" id="PTHR34835">
    <property type="entry name" value="OS07G0283600 PROTEIN-RELATED"/>
    <property type="match status" value="1"/>
</dbReference>
<dbReference type="AlphaFoldDB" id="A0A9R1V1V4"/>
<dbReference type="EMBL" id="NBSK02000007">
    <property type="protein sequence ID" value="KAJ0196793.1"/>
    <property type="molecule type" value="Genomic_DNA"/>
</dbReference>
<keyword evidence="2" id="KW-1185">Reference proteome</keyword>
<dbReference type="Proteomes" id="UP000235145">
    <property type="component" value="Unassembled WGS sequence"/>
</dbReference>
<reference evidence="1 2" key="1">
    <citation type="journal article" date="2017" name="Nat. Commun.">
        <title>Genome assembly with in vitro proximity ligation data and whole-genome triplication in lettuce.</title>
        <authorList>
            <person name="Reyes-Chin-Wo S."/>
            <person name="Wang Z."/>
            <person name="Yang X."/>
            <person name="Kozik A."/>
            <person name="Arikit S."/>
            <person name="Song C."/>
            <person name="Xia L."/>
            <person name="Froenicke L."/>
            <person name="Lavelle D.O."/>
            <person name="Truco M.J."/>
            <person name="Xia R."/>
            <person name="Zhu S."/>
            <person name="Xu C."/>
            <person name="Xu H."/>
            <person name="Xu X."/>
            <person name="Cox K."/>
            <person name="Korf I."/>
            <person name="Meyers B.C."/>
            <person name="Michelmore R.W."/>
        </authorList>
    </citation>
    <scope>NUCLEOTIDE SEQUENCE [LARGE SCALE GENOMIC DNA]</scope>
    <source>
        <strain evidence="2">cv. Salinas</strain>
        <tissue evidence="1">Seedlings</tissue>
    </source>
</reference>
<sequence length="168" mass="19061">MQKFNNILKDCVKNMGFGGVFKNEVDRGAKGIKLFRSSETNQFENKTMVCLQEIKMNIISSNKADLNFKMNFIALLINSSIESSSSEKENMHLLNYITKKTKINKIDWCSYLIKCLVKTKQSFDPSSATSNFNGSSAYLVKTSSEYIEDEDGRKLYEGMSSGILEQKN</sequence>
<protein>
    <submittedName>
        <fullName evidence="1">Uncharacterized protein</fullName>
    </submittedName>
</protein>
<accession>A0A9R1V1V4</accession>
<evidence type="ECO:0000313" key="1">
    <source>
        <dbReference type="EMBL" id="KAJ0196793.1"/>
    </source>
</evidence>